<sequence>MEQVFLSYSHSDQTAATKLREQLEQAGVSVFKDDASLRVGDRWLERLEDALQGCSAFVVLTGRDGVRRWVGAEVQVALIRHLSPDQDEDRLPIFPILLEEARPEALPPFLALFQATRWQPAEAVSATLIDAIRAHAIRLDSPPVIEGCPFLGLNAFSSKDSRLFFGRRKETLEALTYLGDQQQSNPEGLRGGGGAAYCRWLQIEGNSGTGKSSLVNAGMLPMIEQGALWARTGFERWRILGPMMPGRDPLTRLVEVIEHGLVSDDRRRNMLARQHAFEQDERALAFALRDARNEQTAFLLIVDQFEELFTFADTAARKRFDAQLANALQDPECPLFVISTVRADFLDRFEHLPRLQAIYNSHCKRYFLPTISEHGLREVIEQPARLAGLDVSEVSTAIIEDARDEIGALPLVENALFTLWQQRQGTRLSGEHYRRSNRIAGMLSAQADELLARIDGQVSKGRQAALELLLRLTRINDEGRHTRQRIAREEALMIAGDGKPEVGERVLQLLSGERRADAPALAHTGALRLITISTEQQRQYVDLIHETLIRARGRDEQTGKAVAYWPTLYDYIERNRDRDMLRQQLRFQTERWGQSRILGRWWNLAGWHDLWRYRRLRVDQHSAEGRFVRWSRWAGATQLVLLLAGVGVFGEAVWWASRNNLPIGYTLQKPLWFVQSLAGHAPLPEMVEIQPGSFTMGCLPGRDDVEGATCDTGDVAHQVTLSRPFALGRYELTFREYDYYVWDQQRHGKEIEFPPDAGWGRADRPVINVSWNDARAYTQWLSEKTGAPYRLPTEAEWEYAARAGTDTAYWWGKDFAKDKANCDGSRTTPVRDRYPPNPWGLHDTAGNVWEWVLAAPGGVSRVLRGGAWPNIPGDCRAAERSGSARGDRNDNVGFRVCRGAPIEPLGAA</sequence>
<evidence type="ECO:0000259" key="1">
    <source>
        <dbReference type="PROSITE" id="PS50104"/>
    </source>
</evidence>
<dbReference type="InterPro" id="IPR027417">
    <property type="entry name" value="P-loop_NTPase"/>
</dbReference>
<dbReference type="SUPFAM" id="SSF52200">
    <property type="entry name" value="Toll/Interleukin receptor TIR domain"/>
    <property type="match status" value="1"/>
</dbReference>
<dbReference type="InterPro" id="IPR005532">
    <property type="entry name" value="SUMF_dom"/>
</dbReference>
<dbReference type="PANTHER" id="PTHR23150">
    <property type="entry name" value="SULFATASE MODIFYING FACTOR 1, 2"/>
    <property type="match status" value="1"/>
</dbReference>
<dbReference type="PROSITE" id="PS50104">
    <property type="entry name" value="TIR"/>
    <property type="match status" value="1"/>
</dbReference>
<dbReference type="Pfam" id="PF13676">
    <property type="entry name" value="TIR_2"/>
    <property type="match status" value="1"/>
</dbReference>
<evidence type="ECO:0000313" key="3">
    <source>
        <dbReference type="Proteomes" id="UP000706151"/>
    </source>
</evidence>
<dbReference type="SUPFAM" id="SSF52540">
    <property type="entry name" value="P-loop containing nucleoside triphosphate hydrolases"/>
    <property type="match status" value="1"/>
</dbReference>
<dbReference type="EMBL" id="JADJOT010000001">
    <property type="protein sequence ID" value="MBK7952510.1"/>
    <property type="molecule type" value="Genomic_DNA"/>
</dbReference>
<accession>A0A935W670</accession>
<dbReference type="Pfam" id="PF03781">
    <property type="entry name" value="FGE-sulfatase"/>
    <property type="match status" value="1"/>
</dbReference>
<dbReference type="InterPro" id="IPR051043">
    <property type="entry name" value="Sulfatase_Mod_Factor_Kinase"/>
</dbReference>
<dbReference type="Proteomes" id="UP000706151">
    <property type="component" value="Unassembled WGS sequence"/>
</dbReference>
<dbReference type="InterPro" id="IPR035897">
    <property type="entry name" value="Toll_tir_struct_dom_sf"/>
</dbReference>
<feature type="domain" description="TIR" evidence="1">
    <location>
        <begin position="1"/>
        <end position="135"/>
    </location>
</feature>
<reference evidence="2 3" key="1">
    <citation type="submission" date="2020-10" db="EMBL/GenBank/DDBJ databases">
        <title>Connecting structure to function with the recovery of over 1000 high-quality activated sludge metagenome-assembled genomes encoding full-length rRNA genes using long-read sequencing.</title>
        <authorList>
            <person name="Singleton C.M."/>
            <person name="Petriglieri F."/>
            <person name="Kristensen J.M."/>
            <person name="Kirkegaard R.H."/>
            <person name="Michaelsen T.Y."/>
            <person name="Andersen M.H."/>
            <person name="Karst S.M."/>
            <person name="Dueholm M.S."/>
            <person name="Nielsen P.H."/>
            <person name="Albertsen M."/>
        </authorList>
    </citation>
    <scope>NUCLEOTIDE SEQUENCE [LARGE SCALE GENOMIC DNA]</scope>
    <source>
        <strain evidence="2">Fred_18-Q3-R57-64_BAT3C.720</strain>
    </source>
</reference>
<dbReference type="InterPro" id="IPR049052">
    <property type="entry name" value="nSTAND1"/>
</dbReference>
<protein>
    <submittedName>
        <fullName evidence="2">SUMF1/EgtB/PvdO family nonheme iron enzyme</fullName>
    </submittedName>
</protein>
<dbReference type="SMART" id="SM00255">
    <property type="entry name" value="TIR"/>
    <property type="match status" value="1"/>
</dbReference>
<evidence type="ECO:0000313" key="2">
    <source>
        <dbReference type="EMBL" id="MBK7952510.1"/>
    </source>
</evidence>
<comment type="caution">
    <text evidence="2">The sequence shown here is derived from an EMBL/GenBank/DDBJ whole genome shotgun (WGS) entry which is preliminary data.</text>
</comment>
<gene>
    <name evidence="2" type="ORF">IPK02_00190</name>
</gene>
<dbReference type="Gene3D" id="3.40.50.10140">
    <property type="entry name" value="Toll/interleukin-1 receptor homology (TIR) domain"/>
    <property type="match status" value="1"/>
</dbReference>
<dbReference type="InterPro" id="IPR000157">
    <property type="entry name" value="TIR_dom"/>
</dbReference>
<dbReference type="GO" id="GO:0007165">
    <property type="term" value="P:signal transduction"/>
    <property type="evidence" value="ECO:0007669"/>
    <property type="project" value="InterPro"/>
</dbReference>
<dbReference type="GO" id="GO:0120147">
    <property type="term" value="F:formylglycine-generating oxidase activity"/>
    <property type="evidence" value="ECO:0007669"/>
    <property type="project" value="TreeGrafter"/>
</dbReference>
<dbReference type="AlphaFoldDB" id="A0A935W670"/>
<dbReference type="SUPFAM" id="SSF56436">
    <property type="entry name" value="C-type lectin-like"/>
    <property type="match status" value="1"/>
</dbReference>
<name>A0A935W670_9PROT</name>
<dbReference type="Gene3D" id="3.90.1580.10">
    <property type="entry name" value="paralog of FGE (formylglycine-generating enzyme)"/>
    <property type="match status" value="1"/>
</dbReference>
<dbReference type="InterPro" id="IPR042095">
    <property type="entry name" value="SUMF_sf"/>
</dbReference>
<dbReference type="Pfam" id="PF20703">
    <property type="entry name" value="nSTAND1"/>
    <property type="match status" value="1"/>
</dbReference>
<organism evidence="2 3">
    <name type="scientific">Candidatus Accumulibacter affinis</name>
    <dbReference type="NCBI Taxonomy" id="2954384"/>
    <lineage>
        <taxon>Bacteria</taxon>
        <taxon>Pseudomonadati</taxon>
        <taxon>Pseudomonadota</taxon>
        <taxon>Betaproteobacteria</taxon>
        <taxon>Candidatus Accumulibacter</taxon>
    </lineage>
</organism>
<proteinExistence type="predicted"/>
<dbReference type="PANTHER" id="PTHR23150:SF35">
    <property type="entry name" value="BLL6746 PROTEIN"/>
    <property type="match status" value="1"/>
</dbReference>
<dbReference type="InterPro" id="IPR016187">
    <property type="entry name" value="CTDL_fold"/>
</dbReference>